<dbReference type="FunFam" id="3.30.1490.10:FF:000005">
    <property type="entry name" value="Mitochondrial 40S ribosomal protein S8"/>
    <property type="match status" value="1"/>
</dbReference>
<keyword evidence="3" id="KW-0687">Ribonucleoprotein</keyword>
<dbReference type="InterPro" id="IPR000630">
    <property type="entry name" value="Ribosomal_uS8"/>
</dbReference>
<protein>
    <submittedName>
        <fullName evidence="5">Putative 40s ribosomal protein s8 protein</fullName>
    </submittedName>
</protein>
<evidence type="ECO:0000313" key="5">
    <source>
        <dbReference type="EMBL" id="EOD51376.1"/>
    </source>
</evidence>
<evidence type="ECO:0000256" key="4">
    <source>
        <dbReference type="SAM" id="MobiDB-lite"/>
    </source>
</evidence>
<dbReference type="AlphaFoldDB" id="R1GT06"/>
<dbReference type="Proteomes" id="UP000013521">
    <property type="component" value="Unassembled WGS sequence"/>
</dbReference>
<dbReference type="GO" id="GO:0005763">
    <property type="term" value="C:mitochondrial small ribosomal subunit"/>
    <property type="evidence" value="ECO:0007669"/>
    <property type="project" value="EnsemblFungi"/>
</dbReference>
<gene>
    <name evidence="5" type="ORF">UCRNP2_1860</name>
</gene>
<keyword evidence="2 5" id="KW-0689">Ribosomal protein</keyword>
<dbReference type="Gene3D" id="3.30.1370.30">
    <property type="match status" value="1"/>
</dbReference>
<feature type="compositionally biased region" description="Low complexity" evidence="4">
    <location>
        <begin position="97"/>
        <end position="107"/>
    </location>
</feature>
<dbReference type="KEGG" id="npa:UCRNP2_1860"/>
<evidence type="ECO:0000256" key="2">
    <source>
        <dbReference type="ARBA" id="ARBA00022980"/>
    </source>
</evidence>
<dbReference type="GO" id="GO:0006412">
    <property type="term" value="P:translation"/>
    <property type="evidence" value="ECO:0007669"/>
    <property type="project" value="InterPro"/>
</dbReference>
<dbReference type="OMA" id="KYWQNEP"/>
<dbReference type="OrthoDB" id="409928at2759"/>
<reference evidence="6" key="1">
    <citation type="journal article" date="2013" name="Genome Announc.">
        <title>Draft genome sequence of Neofusicoccum parvum isolate UCR-NP2, a fungal vascular pathogen associated with grapevine cankers.</title>
        <authorList>
            <person name="Blanco-Ulate B."/>
            <person name="Rolshausen P."/>
            <person name="Cantu D."/>
        </authorList>
    </citation>
    <scope>NUCLEOTIDE SEQUENCE [LARGE SCALE GENOMIC DNA]</scope>
    <source>
        <strain evidence="6">UCR-NP2</strain>
    </source>
</reference>
<dbReference type="Gene3D" id="3.30.1490.10">
    <property type="match status" value="1"/>
</dbReference>
<dbReference type="EMBL" id="KB915879">
    <property type="protein sequence ID" value="EOD51376.1"/>
    <property type="molecule type" value="Genomic_DNA"/>
</dbReference>
<dbReference type="InterPro" id="IPR035987">
    <property type="entry name" value="Ribosomal_uS8_sf"/>
</dbReference>
<feature type="region of interest" description="Disordered" evidence="4">
    <location>
        <begin position="47"/>
        <end position="121"/>
    </location>
</feature>
<sequence>MSLVNLAHVCSHLQNASRARLGLTSVPLTKLHLTLALGLQKQGFISSVSPGGPSPPPTFALRTPPRGGPSAEDLQEEPWRAYPVPATAESTQKQEQEQVQAQAQAQKQKQKQKQEQQQIPTNRAQQRLWLGLKYWNNEPVISKMSMISKPTKRIWLNSHDLGTIVRGYEANHVKGLTRPGECLFVTTDQGIFEARECVEKKLGGMLLCRVV</sequence>
<dbReference type="GO" id="GO:0003735">
    <property type="term" value="F:structural constituent of ribosome"/>
    <property type="evidence" value="ECO:0007669"/>
    <property type="project" value="EnsemblFungi"/>
</dbReference>
<dbReference type="HOGENOM" id="CLU_107213_0_0_1"/>
<comment type="similarity">
    <text evidence="1">Belongs to the universal ribosomal protein uS8 family.</text>
</comment>
<accession>R1GT06</accession>
<proteinExistence type="inferred from homology"/>
<organism evidence="5 6">
    <name type="scientific">Botryosphaeria parva (strain UCR-NP2)</name>
    <name type="common">Grapevine canker fungus</name>
    <name type="synonym">Neofusicoccum parvum</name>
    <dbReference type="NCBI Taxonomy" id="1287680"/>
    <lineage>
        <taxon>Eukaryota</taxon>
        <taxon>Fungi</taxon>
        <taxon>Dikarya</taxon>
        <taxon>Ascomycota</taxon>
        <taxon>Pezizomycotina</taxon>
        <taxon>Dothideomycetes</taxon>
        <taxon>Dothideomycetes incertae sedis</taxon>
        <taxon>Botryosphaeriales</taxon>
        <taxon>Botryosphaeriaceae</taxon>
        <taxon>Neofusicoccum</taxon>
    </lineage>
</organism>
<dbReference type="STRING" id="1287680.R1GT06"/>
<dbReference type="SUPFAM" id="SSF56047">
    <property type="entry name" value="Ribosomal protein S8"/>
    <property type="match status" value="2"/>
</dbReference>
<evidence type="ECO:0000256" key="1">
    <source>
        <dbReference type="ARBA" id="ARBA00006471"/>
    </source>
</evidence>
<name>R1GT06_BOTPV</name>
<evidence type="ECO:0000313" key="6">
    <source>
        <dbReference type="Proteomes" id="UP000013521"/>
    </source>
</evidence>
<dbReference type="eggNOG" id="ENOG502RXRN">
    <property type="taxonomic scope" value="Eukaryota"/>
</dbReference>
<dbReference type="Pfam" id="PF00410">
    <property type="entry name" value="Ribosomal_S8"/>
    <property type="match status" value="1"/>
</dbReference>
<dbReference type="PANTHER" id="PTHR11758">
    <property type="entry name" value="40S RIBOSOMAL PROTEIN S15A"/>
    <property type="match status" value="1"/>
</dbReference>
<evidence type="ECO:0000256" key="3">
    <source>
        <dbReference type="ARBA" id="ARBA00023274"/>
    </source>
</evidence>